<evidence type="ECO:0000256" key="10">
    <source>
        <dbReference type="RuleBase" id="RU000688"/>
    </source>
</evidence>
<protein>
    <recommendedName>
        <fullName evidence="12">G-protein coupled receptors family 1 profile domain-containing protein</fullName>
    </recommendedName>
</protein>
<feature type="transmembrane region" description="Helical" evidence="11">
    <location>
        <begin position="34"/>
        <end position="58"/>
    </location>
</feature>
<keyword evidence="9 10" id="KW-0807">Transducer</keyword>
<dbReference type="EMBL" id="JAODUO010000885">
    <property type="protein sequence ID" value="KAK2173303.1"/>
    <property type="molecule type" value="Genomic_DNA"/>
</dbReference>
<evidence type="ECO:0000256" key="8">
    <source>
        <dbReference type="ARBA" id="ARBA00023180"/>
    </source>
</evidence>
<dbReference type="PRINTS" id="PR00237">
    <property type="entry name" value="GPCRRHODOPSN"/>
</dbReference>
<evidence type="ECO:0000256" key="5">
    <source>
        <dbReference type="ARBA" id="ARBA00023040"/>
    </source>
</evidence>
<dbReference type="Pfam" id="PF00001">
    <property type="entry name" value="7tm_1"/>
    <property type="match status" value="1"/>
</dbReference>
<dbReference type="PANTHER" id="PTHR24246:SF27">
    <property type="entry name" value="ADENOSINE RECEPTOR, ISOFORM A"/>
    <property type="match status" value="1"/>
</dbReference>
<proteinExistence type="inferred from homology"/>
<keyword evidence="6 11" id="KW-0472">Membrane</keyword>
<dbReference type="GO" id="GO:0004930">
    <property type="term" value="F:G protein-coupled receptor activity"/>
    <property type="evidence" value="ECO:0007669"/>
    <property type="project" value="UniProtKB-KW"/>
</dbReference>
<evidence type="ECO:0000256" key="3">
    <source>
        <dbReference type="ARBA" id="ARBA00022692"/>
    </source>
</evidence>
<evidence type="ECO:0000256" key="11">
    <source>
        <dbReference type="SAM" id="Phobius"/>
    </source>
</evidence>
<feature type="transmembrane region" description="Helical" evidence="11">
    <location>
        <begin position="252"/>
        <end position="273"/>
    </location>
</feature>
<feature type="transmembrane region" description="Helical" evidence="11">
    <location>
        <begin position="70"/>
        <end position="94"/>
    </location>
</feature>
<evidence type="ECO:0000313" key="13">
    <source>
        <dbReference type="EMBL" id="KAK2173303.1"/>
    </source>
</evidence>
<keyword evidence="8" id="KW-0325">Glycoprotein</keyword>
<feature type="transmembrane region" description="Helical" evidence="11">
    <location>
        <begin position="106"/>
        <end position="126"/>
    </location>
</feature>
<feature type="domain" description="G-protein coupled receptors family 1 profile" evidence="12">
    <location>
        <begin position="50"/>
        <end position="305"/>
    </location>
</feature>
<comment type="subcellular location">
    <subcellularLocation>
        <location evidence="1">Cell membrane</location>
        <topology evidence="1">Multi-pass membrane protein</topology>
    </subcellularLocation>
</comment>
<organism evidence="13 14">
    <name type="scientific">Ridgeia piscesae</name>
    <name type="common">Tubeworm</name>
    <dbReference type="NCBI Taxonomy" id="27915"/>
    <lineage>
        <taxon>Eukaryota</taxon>
        <taxon>Metazoa</taxon>
        <taxon>Spiralia</taxon>
        <taxon>Lophotrochozoa</taxon>
        <taxon>Annelida</taxon>
        <taxon>Polychaeta</taxon>
        <taxon>Sedentaria</taxon>
        <taxon>Canalipalpata</taxon>
        <taxon>Sabellida</taxon>
        <taxon>Siboglinidae</taxon>
        <taxon>Ridgeia</taxon>
    </lineage>
</organism>
<evidence type="ECO:0000256" key="9">
    <source>
        <dbReference type="ARBA" id="ARBA00023224"/>
    </source>
</evidence>
<feature type="transmembrane region" description="Helical" evidence="11">
    <location>
        <begin position="191"/>
        <end position="214"/>
    </location>
</feature>
<dbReference type="PROSITE" id="PS00237">
    <property type="entry name" value="G_PROTEIN_RECEP_F1_1"/>
    <property type="match status" value="1"/>
</dbReference>
<feature type="transmembrane region" description="Helical" evidence="11">
    <location>
        <begin position="147"/>
        <end position="171"/>
    </location>
</feature>
<evidence type="ECO:0000256" key="4">
    <source>
        <dbReference type="ARBA" id="ARBA00022989"/>
    </source>
</evidence>
<dbReference type="Gene3D" id="1.20.1070.10">
    <property type="entry name" value="Rhodopsin 7-helix transmembrane proteins"/>
    <property type="match status" value="1"/>
</dbReference>
<feature type="transmembrane region" description="Helical" evidence="11">
    <location>
        <begin position="285"/>
        <end position="305"/>
    </location>
</feature>
<name>A0AAD9NLT7_RIDPI</name>
<comment type="similarity">
    <text evidence="10">Belongs to the G-protein coupled receptor 1 family.</text>
</comment>
<dbReference type="GO" id="GO:0005886">
    <property type="term" value="C:plasma membrane"/>
    <property type="evidence" value="ECO:0007669"/>
    <property type="project" value="UniProtKB-SubCell"/>
</dbReference>
<keyword evidence="2" id="KW-1003">Cell membrane</keyword>
<accession>A0AAD9NLT7</accession>
<dbReference type="SUPFAM" id="SSF81321">
    <property type="entry name" value="Family A G protein-coupled receptor-like"/>
    <property type="match status" value="1"/>
</dbReference>
<evidence type="ECO:0000256" key="7">
    <source>
        <dbReference type="ARBA" id="ARBA00023170"/>
    </source>
</evidence>
<evidence type="ECO:0000259" key="12">
    <source>
        <dbReference type="PROSITE" id="PS50262"/>
    </source>
</evidence>
<keyword evidence="14" id="KW-1185">Reference proteome</keyword>
<keyword evidence="5 10" id="KW-0297">G-protein coupled receptor</keyword>
<evidence type="ECO:0000256" key="6">
    <source>
        <dbReference type="ARBA" id="ARBA00023136"/>
    </source>
</evidence>
<dbReference type="PANTHER" id="PTHR24246">
    <property type="entry name" value="OLFACTORY RECEPTOR AND ADENOSINE RECEPTOR"/>
    <property type="match status" value="1"/>
</dbReference>
<dbReference type="AlphaFoldDB" id="A0AAD9NLT7"/>
<evidence type="ECO:0000256" key="2">
    <source>
        <dbReference type="ARBA" id="ARBA00022475"/>
    </source>
</evidence>
<sequence>MGVSTVTVAADSANVSVASLTSNDPDTPAPNWTIVYVTIEALLFVVICSGNALVITAVSRYPRLRCVTNYFLLSLAVADMLVGLALPIHIVFYAMPWLLDNVYLCLGRYASLVTTCNASLLSLLLVAADRYLAVLHPLRYHMLARPVVTRGLIAASWTFPVIIGLLPFTGWNDWERHRHRCRFELVLPSGYVFLFIVLPFFVETSIIMALYVHLFWAANVQMARVVPDSGAVHHGARSAHQTLRHEIRRTKVVVTVLSLFLLCWIPFIVITILEYSMPPDATRERVSTIAVFLGVMNSAVNPFIYNFRNTGFRLAFHKLLSLKYHGTTVASSLMLESYNVSIAPPVAPPASGSVMFDNGCLVDETTVSHHATEVSVGDDSRHSRQAVFT</sequence>
<keyword evidence="3 10" id="KW-0812">Transmembrane</keyword>
<gene>
    <name evidence="13" type="ORF">NP493_886g01024</name>
</gene>
<dbReference type="InterPro" id="IPR000276">
    <property type="entry name" value="GPCR_Rhodpsn"/>
</dbReference>
<evidence type="ECO:0000313" key="14">
    <source>
        <dbReference type="Proteomes" id="UP001209878"/>
    </source>
</evidence>
<keyword evidence="7 10" id="KW-0675">Receptor</keyword>
<dbReference type="PROSITE" id="PS50262">
    <property type="entry name" value="G_PROTEIN_RECEP_F1_2"/>
    <property type="match status" value="1"/>
</dbReference>
<dbReference type="Proteomes" id="UP001209878">
    <property type="component" value="Unassembled WGS sequence"/>
</dbReference>
<comment type="caution">
    <text evidence="13">The sequence shown here is derived from an EMBL/GenBank/DDBJ whole genome shotgun (WGS) entry which is preliminary data.</text>
</comment>
<dbReference type="SMART" id="SM01381">
    <property type="entry name" value="7TM_GPCR_Srsx"/>
    <property type="match status" value="1"/>
</dbReference>
<reference evidence="13" key="1">
    <citation type="journal article" date="2023" name="Mol. Biol. Evol.">
        <title>Third-Generation Sequencing Reveals the Adaptive Role of the Epigenome in Three Deep-Sea Polychaetes.</title>
        <authorList>
            <person name="Perez M."/>
            <person name="Aroh O."/>
            <person name="Sun Y."/>
            <person name="Lan Y."/>
            <person name="Juniper S.K."/>
            <person name="Young C.R."/>
            <person name="Angers B."/>
            <person name="Qian P.Y."/>
        </authorList>
    </citation>
    <scope>NUCLEOTIDE SEQUENCE</scope>
    <source>
        <strain evidence="13">R07B-5</strain>
    </source>
</reference>
<dbReference type="InterPro" id="IPR017452">
    <property type="entry name" value="GPCR_Rhodpsn_7TM"/>
</dbReference>
<evidence type="ECO:0000256" key="1">
    <source>
        <dbReference type="ARBA" id="ARBA00004651"/>
    </source>
</evidence>
<keyword evidence="4 11" id="KW-1133">Transmembrane helix</keyword>